<comment type="caution">
    <text evidence="1">The sequence shown here is derived from an EMBL/GenBank/DDBJ whole genome shotgun (WGS) entry which is preliminary data.</text>
</comment>
<dbReference type="AlphaFoldDB" id="A0A409X308"/>
<name>A0A409X308_9AGAR</name>
<proteinExistence type="predicted"/>
<evidence type="ECO:0000313" key="2">
    <source>
        <dbReference type="Proteomes" id="UP000284842"/>
    </source>
</evidence>
<sequence>MVQLPQELLDIIIDHLARDEFDASTIASLKACSLSSKTLRRRSRGHLFSHVALKYNTHHLSPASEFRRLSAFKALLDGDRDLVHCIKSLELWVDEFTLIGRQRTPLPDIFTILYSTPLTSLDTLTLRGSQYRPLPWDIIPDYMQAALYNLFQSGSLEKVEIHHINNIPLHILCTAHPALRSLSIVDATFDELTTHPELHVGSYSSCNGPHLALNALSVDRSFHRLLPVIERSPEGFGSSVSSLKEFRIVIDHEDRHHLPLNFLSTLQHLSCLTIFSYSYLGSEDFELDLGALPTVSSLCLHFEVSTIRYAALALNNAFAILLQNGPNQVENVAIKLDLPISILDNWDMDGSVILSVTQKIAWSLLDASFADERYPKLRRCDVSIKWVPMGVGSKLEGGGRDDARCTWLQRFFSPPPHIHHAVRVSVALEHS</sequence>
<accession>A0A409X308</accession>
<dbReference type="Proteomes" id="UP000284842">
    <property type="component" value="Unassembled WGS sequence"/>
</dbReference>
<organism evidence="1 2">
    <name type="scientific">Panaeolus cyanescens</name>
    <dbReference type="NCBI Taxonomy" id="181874"/>
    <lineage>
        <taxon>Eukaryota</taxon>
        <taxon>Fungi</taxon>
        <taxon>Dikarya</taxon>
        <taxon>Basidiomycota</taxon>
        <taxon>Agaricomycotina</taxon>
        <taxon>Agaricomycetes</taxon>
        <taxon>Agaricomycetidae</taxon>
        <taxon>Agaricales</taxon>
        <taxon>Agaricineae</taxon>
        <taxon>Galeropsidaceae</taxon>
        <taxon>Panaeolus</taxon>
    </lineage>
</organism>
<dbReference type="InParanoid" id="A0A409X308"/>
<gene>
    <name evidence="1" type="ORF">CVT24_012148</name>
</gene>
<dbReference type="OrthoDB" id="2745898at2759"/>
<dbReference type="EMBL" id="NHTK01004750">
    <property type="protein sequence ID" value="PPQ85137.1"/>
    <property type="molecule type" value="Genomic_DNA"/>
</dbReference>
<keyword evidence="2" id="KW-1185">Reference proteome</keyword>
<evidence type="ECO:0008006" key="3">
    <source>
        <dbReference type="Google" id="ProtNLM"/>
    </source>
</evidence>
<protein>
    <recommendedName>
        <fullName evidence="3">F-box domain-containing protein</fullName>
    </recommendedName>
</protein>
<evidence type="ECO:0000313" key="1">
    <source>
        <dbReference type="EMBL" id="PPQ85137.1"/>
    </source>
</evidence>
<reference evidence="1 2" key="1">
    <citation type="journal article" date="2018" name="Evol. Lett.">
        <title>Horizontal gene cluster transfer increased hallucinogenic mushroom diversity.</title>
        <authorList>
            <person name="Reynolds H.T."/>
            <person name="Vijayakumar V."/>
            <person name="Gluck-Thaler E."/>
            <person name="Korotkin H.B."/>
            <person name="Matheny P.B."/>
            <person name="Slot J.C."/>
        </authorList>
    </citation>
    <scope>NUCLEOTIDE SEQUENCE [LARGE SCALE GENOMIC DNA]</scope>
    <source>
        <strain evidence="1 2">2629</strain>
    </source>
</reference>